<dbReference type="AlphaFoldDB" id="A0A2T9YGK9"/>
<gene>
    <name evidence="1" type="ORF">BB559_004117</name>
</gene>
<dbReference type="STRING" id="61424.A0A2T9YGK9"/>
<dbReference type="Proteomes" id="UP000245699">
    <property type="component" value="Unassembled WGS sequence"/>
</dbReference>
<accession>A0A2T9YGK9</accession>
<dbReference type="OrthoDB" id="2389127at2759"/>
<sequence>MHYYLTGTSFQRIEEPNLLKAFSICRPNSQLAKVKNQVDAALESTSGYISINLILESVNTGIQSHIAEWITEDIGRVINSIGKSVCGAINDNTAANKNILTARKTTPIGGGKKQYPSGYPFEILVEFTSKCKDVAKLSDAQCTANINSLSAAGGTR</sequence>
<reference evidence="1 2" key="1">
    <citation type="journal article" date="2018" name="MBio">
        <title>Comparative Genomics Reveals the Core Gene Toolbox for the Fungus-Insect Symbiosis.</title>
        <authorList>
            <person name="Wang Y."/>
            <person name="Stata M."/>
            <person name="Wang W."/>
            <person name="Stajich J.E."/>
            <person name="White M.M."/>
            <person name="Moncalvo J.M."/>
        </authorList>
    </citation>
    <scope>NUCLEOTIDE SEQUENCE [LARGE SCALE GENOMIC DNA]</scope>
    <source>
        <strain evidence="1 2">AUS-77-4</strain>
    </source>
</reference>
<evidence type="ECO:0000313" key="1">
    <source>
        <dbReference type="EMBL" id="PVU91467.1"/>
    </source>
</evidence>
<evidence type="ECO:0000313" key="2">
    <source>
        <dbReference type="Proteomes" id="UP000245699"/>
    </source>
</evidence>
<name>A0A2T9YGK9_9FUNG</name>
<protein>
    <submittedName>
        <fullName evidence="1">Uncharacterized protein</fullName>
    </submittedName>
</protein>
<comment type="caution">
    <text evidence="1">The sequence shown here is derived from an EMBL/GenBank/DDBJ whole genome shotgun (WGS) entry which is preliminary data.</text>
</comment>
<proteinExistence type="predicted"/>
<keyword evidence="2" id="KW-1185">Reference proteome</keyword>
<dbReference type="EMBL" id="MBFT01000414">
    <property type="protein sequence ID" value="PVU91467.1"/>
    <property type="molecule type" value="Genomic_DNA"/>
</dbReference>
<organism evidence="1 2">
    <name type="scientific">Furculomyces boomerangus</name>
    <dbReference type="NCBI Taxonomy" id="61424"/>
    <lineage>
        <taxon>Eukaryota</taxon>
        <taxon>Fungi</taxon>
        <taxon>Fungi incertae sedis</taxon>
        <taxon>Zoopagomycota</taxon>
        <taxon>Kickxellomycotina</taxon>
        <taxon>Harpellomycetes</taxon>
        <taxon>Harpellales</taxon>
        <taxon>Harpellaceae</taxon>
        <taxon>Furculomyces</taxon>
    </lineage>
</organism>